<sequence>MPKEVPSSKTISKCDHNDNSKDVPDKRYDSDRSFKLPSVKIQKPFSAIPKKRTDVIKWNGWGYNDSKFVVKDGIICFTGKRYPIGELELPYFTEWAKKLLNVDPFKICLPCEIPFDDFFPKTIINEDFLCEIMNLKIEHSVDGFERLTRSHGQTLHDIYSLRRNMGSIHRIPDIVLWPCSHEDVMHIIALADKYNVVIIPYGGGTSVSGAVSCPESETRTICSLDTSQMNNILWLDKKNLLVCCQTGLVGQDLESFLQERGFTCGHEPDSYEFSTVGGWVATRASGMKKNVYGNIEDLLVNVKLVTPKGVLSKEGLYPRQSTGPDLNHIVLGSEGTLGVITEVILKIRPVAPIKKYGSIVFPYFDAGVACMREVARQRCQPASIRLMDNEQFQFGQSLRPKNSSYWSSFTENFKKAYLKHIKGFDLNLICVATLLFEGEKDQVEQQETLIYKIARDCGGIPAGENNGERGYMLTFVIAYIRDLGLDFNIVAESFETSVPWDRTLTVCRNVKYIVGKKCKEFGIKYFLISHRVTQTYDCGSCVYFYFAFNWEGLSDPVATYGEIESAAREEILRCGGSLSHHHGIGKLRARWYPKQVSQLGANLYSATKKYLDPNNIFACQNLLPLKSNL</sequence>
<feature type="active site" description="Proton donor/acceptor" evidence="9">
    <location>
        <position position="543"/>
    </location>
</feature>
<evidence type="ECO:0000313" key="17">
    <source>
        <dbReference type="Proteomes" id="UP001152798"/>
    </source>
</evidence>
<dbReference type="Gene3D" id="1.10.45.10">
    <property type="entry name" value="Vanillyl-alcohol Oxidase, Chain A, domain 4"/>
    <property type="match status" value="1"/>
</dbReference>
<gene>
    <name evidence="16" type="ORF">NEZAVI_LOCUS1998</name>
</gene>
<feature type="region of interest" description="Disordered" evidence="14">
    <location>
        <begin position="1"/>
        <end position="31"/>
    </location>
</feature>
<dbReference type="AlphaFoldDB" id="A0A9P0E6N8"/>
<feature type="binding site" evidence="11">
    <location>
        <begin position="200"/>
        <end position="206"/>
    </location>
    <ligand>
        <name>FAD</name>
        <dbReference type="ChEBI" id="CHEBI:57692"/>
    </ligand>
</feature>
<dbReference type="InterPro" id="IPR036318">
    <property type="entry name" value="FAD-bd_PCMH-like_sf"/>
</dbReference>
<dbReference type="SUPFAM" id="SSF55103">
    <property type="entry name" value="FAD-linked oxidases, C-terminal domain"/>
    <property type="match status" value="1"/>
</dbReference>
<dbReference type="Gene3D" id="3.30.70.3450">
    <property type="match status" value="1"/>
</dbReference>
<dbReference type="SUPFAM" id="SSF56176">
    <property type="entry name" value="FAD-binding/transporter-associated domain-like"/>
    <property type="match status" value="1"/>
</dbReference>
<dbReference type="PANTHER" id="PTHR46568:SF1">
    <property type="entry name" value="ALKYLDIHYDROXYACETONEPHOSPHATE SYNTHASE, PEROXISOMAL"/>
    <property type="match status" value="1"/>
</dbReference>
<dbReference type="PROSITE" id="PS51387">
    <property type="entry name" value="FAD_PCMH"/>
    <property type="match status" value="1"/>
</dbReference>
<keyword evidence="13" id="KW-0443">Lipid metabolism</keyword>
<name>A0A9P0E6N8_NEZVI</name>
<proteinExistence type="inferred from homology"/>
<evidence type="ECO:0000256" key="10">
    <source>
        <dbReference type="PIRSR" id="PIRSR625650-2"/>
    </source>
</evidence>
<protein>
    <recommendedName>
        <fullName evidence="5 13">Alkylglycerone-phosphate synthase</fullName>
        <shortName evidence="13">Alkyl-DHAP synthase</shortName>
        <ecNumber evidence="5 13">2.5.1.26</ecNumber>
    </recommendedName>
</protein>
<comment type="function">
    <text evidence="13">Catalyzes the exchange of an acyl for a long-chain alkyl group and the formation of the ether bond in the biosynthesis of ether phospholipids.</text>
</comment>
<comment type="cofactor">
    <cofactor evidence="11 13">
        <name>FAD</name>
        <dbReference type="ChEBI" id="CHEBI:57692"/>
    </cofactor>
</comment>
<evidence type="ECO:0000313" key="16">
    <source>
        <dbReference type="EMBL" id="CAH1390878.1"/>
    </source>
</evidence>
<dbReference type="Gene3D" id="3.30.465.10">
    <property type="match status" value="1"/>
</dbReference>
<dbReference type="InterPro" id="IPR004113">
    <property type="entry name" value="FAD-bd_oxidored_4_C"/>
</dbReference>
<dbReference type="GO" id="GO:0005777">
    <property type="term" value="C:peroxisome"/>
    <property type="evidence" value="ECO:0007669"/>
    <property type="project" value="UniProtKB-SubCell"/>
</dbReference>
<feature type="binding site" evidence="11">
    <location>
        <begin position="269"/>
        <end position="275"/>
    </location>
    <ligand>
        <name>FAD</name>
        <dbReference type="ChEBI" id="CHEBI:57692"/>
    </ligand>
</feature>
<dbReference type="EMBL" id="OV725077">
    <property type="protein sequence ID" value="CAH1390878.1"/>
    <property type="molecule type" value="Genomic_DNA"/>
</dbReference>
<dbReference type="InterPro" id="IPR025650">
    <property type="entry name" value="Alkyl-DHAP_Synthase"/>
</dbReference>
<dbReference type="InterPro" id="IPR006094">
    <property type="entry name" value="Oxid_FAD_bind_N"/>
</dbReference>
<dbReference type="Gene3D" id="3.30.160.650">
    <property type="match status" value="1"/>
</dbReference>
<evidence type="ECO:0000256" key="14">
    <source>
        <dbReference type="SAM" id="MobiDB-lite"/>
    </source>
</evidence>
<comment type="pathway">
    <text evidence="2 13">Glycerolipid metabolism; ether lipid biosynthesis.</text>
</comment>
<evidence type="ECO:0000256" key="4">
    <source>
        <dbReference type="ARBA" id="ARBA00011738"/>
    </source>
</evidence>
<dbReference type="Proteomes" id="UP001152798">
    <property type="component" value="Chromosome 1"/>
</dbReference>
<dbReference type="InterPro" id="IPR016166">
    <property type="entry name" value="FAD-bd_PCMH"/>
</dbReference>
<feature type="domain" description="FAD-binding PCMH-type" evidence="15">
    <location>
        <begin position="168"/>
        <end position="350"/>
    </location>
</feature>
<feature type="compositionally biased region" description="Basic and acidic residues" evidence="14">
    <location>
        <begin position="12"/>
        <end position="31"/>
    </location>
</feature>
<dbReference type="Pfam" id="PF02913">
    <property type="entry name" value="FAD-oxidase_C"/>
    <property type="match status" value="1"/>
</dbReference>
<keyword evidence="13" id="KW-0808">Transferase</keyword>
<organism evidence="16 17">
    <name type="scientific">Nezara viridula</name>
    <name type="common">Southern green stink bug</name>
    <name type="synonym">Cimex viridulus</name>
    <dbReference type="NCBI Taxonomy" id="85310"/>
    <lineage>
        <taxon>Eukaryota</taxon>
        <taxon>Metazoa</taxon>
        <taxon>Ecdysozoa</taxon>
        <taxon>Arthropoda</taxon>
        <taxon>Hexapoda</taxon>
        <taxon>Insecta</taxon>
        <taxon>Pterygota</taxon>
        <taxon>Neoptera</taxon>
        <taxon>Paraneoptera</taxon>
        <taxon>Hemiptera</taxon>
        <taxon>Heteroptera</taxon>
        <taxon>Panheteroptera</taxon>
        <taxon>Pentatomomorpha</taxon>
        <taxon>Pentatomoidea</taxon>
        <taxon>Pentatomidae</taxon>
        <taxon>Pentatominae</taxon>
        <taxon>Nezara</taxon>
    </lineage>
</organism>
<dbReference type="GO" id="GO:0008609">
    <property type="term" value="F:alkylglycerone-phosphate synthase activity"/>
    <property type="evidence" value="ECO:0007669"/>
    <property type="project" value="UniProtKB-EC"/>
</dbReference>
<dbReference type="Gene3D" id="3.30.43.10">
    <property type="entry name" value="Uridine Diphospho-n-acetylenolpyruvylglucosamine Reductase, domain 2"/>
    <property type="match status" value="1"/>
</dbReference>
<keyword evidence="13" id="KW-0444">Lipid biosynthesis</keyword>
<dbReference type="InterPro" id="IPR016171">
    <property type="entry name" value="Vanillyl_alc_oxidase_C-sub2"/>
</dbReference>
<comment type="subunit">
    <text evidence="4 13">Homodimer.</text>
</comment>
<evidence type="ECO:0000256" key="13">
    <source>
        <dbReference type="RuleBase" id="RU363113"/>
    </source>
</evidence>
<reference evidence="16" key="1">
    <citation type="submission" date="2022-01" db="EMBL/GenBank/DDBJ databases">
        <authorList>
            <person name="King R."/>
        </authorList>
    </citation>
    <scope>NUCLEOTIDE SEQUENCE</scope>
</reference>
<evidence type="ECO:0000259" key="15">
    <source>
        <dbReference type="PROSITE" id="PS51387"/>
    </source>
</evidence>
<evidence type="ECO:0000256" key="9">
    <source>
        <dbReference type="PIRSR" id="PIRSR625650-1"/>
    </source>
</evidence>
<evidence type="ECO:0000256" key="8">
    <source>
        <dbReference type="ARBA" id="ARBA00023140"/>
    </source>
</evidence>
<comment type="catalytic activity">
    <reaction evidence="13">
        <text>a long chain fatty alcohol + a 1-acylglycerone 3-phosphate = a 1-O-alkylglycerone 3-phosphate + a long-chain fatty acid + H(+)</text>
        <dbReference type="Rhea" id="RHEA:36171"/>
        <dbReference type="ChEBI" id="CHEBI:15378"/>
        <dbReference type="ChEBI" id="CHEBI:17135"/>
        <dbReference type="ChEBI" id="CHEBI:57534"/>
        <dbReference type="ChEBI" id="CHEBI:57560"/>
        <dbReference type="ChEBI" id="CHEBI:73315"/>
        <dbReference type="EC" id="2.5.1.26"/>
    </reaction>
</comment>
<dbReference type="PANTHER" id="PTHR46568">
    <property type="entry name" value="ALKYLDIHYDROXYACETONEPHOSPHATE SYNTHASE, PEROXISOMAL"/>
    <property type="match status" value="1"/>
</dbReference>
<evidence type="ECO:0000256" key="7">
    <source>
        <dbReference type="ARBA" id="ARBA00022827"/>
    </source>
</evidence>
<comment type="similarity">
    <text evidence="3 13">Belongs to the FAD-binding oxidoreductase/transferase type 4 family.</text>
</comment>
<dbReference type="Pfam" id="PF01565">
    <property type="entry name" value="FAD_binding_4"/>
    <property type="match status" value="1"/>
</dbReference>
<dbReference type="OrthoDB" id="7786253at2759"/>
<dbReference type="EC" id="2.5.1.26" evidence="5 13"/>
<evidence type="ECO:0000256" key="5">
    <source>
        <dbReference type="ARBA" id="ARBA00012385"/>
    </source>
</evidence>
<evidence type="ECO:0000256" key="2">
    <source>
        <dbReference type="ARBA" id="ARBA00004670"/>
    </source>
</evidence>
<evidence type="ECO:0000256" key="6">
    <source>
        <dbReference type="ARBA" id="ARBA00022630"/>
    </source>
</evidence>
<evidence type="ECO:0000256" key="11">
    <source>
        <dbReference type="PIRSR" id="PIRSR625650-3"/>
    </source>
</evidence>
<dbReference type="Gene3D" id="3.30.300.330">
    <property type="match status" value="1"/>
</dbReference>
<keyword evidence="7 11" id="KW-0274">FAD</keyword>
<accession>A0A9P0E6N8</accession>
<dbReference type="InterPro" id="IPR016164">
    <property type="entry name" value="FAD-linked_Oxase-like_C"/>
</dbReference>
<evidence type="ECO:0000256" key="12">
    <source>
        <dbReference type="PIRSR" id="PIRSR625650-4"/>
    </source>
</evidence>
<feature type="binding site" evidence="11">
    <location>
        <begin position="334"/>
        <end position="340"/>
    </location>
    <ligand>
        <name>FAD</name>
        <dbReference type="ChEBI" id="CHEBI:57692"/>
    </ligand>
</feature>
<feature type="binding site" evidence="10">
    <location>
        <position position="481"/>
    </location>
    <ligand>
        <name>substrate</name>
    </ligand>
</feature>
<feature type="binding site" evidence="11">
    <location>
        <begin position="282"/>
        <end position="285"/>
    </location>
    <ligand>
        <name>FAD</name>
        <dbReference type="ChEBI" id="CHEBI:57692"/>
    </ligand>
</feature>
<keyword evidence="6 13" id="KW-0285">Flavoprotein</keyword>
<feature type="site" description="Important for enzyme activity" evidence="12">
    <location>
        <position position="385"/>
    </location>
</feature>
<evidence type="ECO:0000256" key="3">
    <source>
        <dbReference type="ARBA" id="ARBA00008000"/>
    </source>
</evidence>
<comment type="subcellular location">
    <subcellularLocation>
        <location evidence="1 13">Peroxisome</location>
    </subcellularLocation>
</comment>
<dbReference type="InterPro" id="IPR016169">
    <property type="entry name" value="FAD-bd_PCMH_sub2"/>
</dbReference>
<evidence type="ECO:0000256" key="1">
    <source>
        <dbReference type="ARBA" id="ARBA00004275"/>
    </source>
</evidence>
<dbReference type="InterPro" id="IPR016167">
    <property type="entry name" value="FAD-bd_PCMH_sub1"/>
</dbReference>
<keyword evidence="17" id="KW-1185">Reference proteome</keyword>
<dbReference type="GO" id="GO:0008610">
    <property type="term" value="P:lipid biosynthetic process"/>
    <property type="evidence" value="ECO:0007669"/>
    <property type="project" value="InterPro"/>
</dbReference>
<keyword evidence="8 13" id="KW-0576">Peroxisome</keyword>
<dbReference type="GO" id="GO:0071949">
    <property type="term" value="F:FAD binding"/>
    <property type="evidence" value="ECO:0007669"/>
    <property type="project" value="InterPro"/>
</dbReference>